<evidence type="ECO:0000313" key="1">
    <source>
        <dbReference type="EMBL" id="MFB2876562.1"/>
    </source>
</evidence>
<gene>
    <name evidence="1" type="ORF">ACE1CC_06695</name>
</gene>
<dbReference type="EMBL" id="JBHFNQ010000053">
    <property type="protein sequence ID" value="MFB2876562.1"/>
    <property type="molecule type" value="Genomic_DNA"/>
</dbReference>
<protein>
    <submittedName>
        <fullName evidence="1">CopG family transcriptional regulator</fullName>
    </submittedName>
</protein>
<sequence length="94" mass="10526">MENLIILNDVALPSQLLEATEKVVKAGKAKSRNELIARALRKELAAIKRAEIDAELAEMAKDPEDQKEVLQMEAEFANASWEAWQIGESEYKKG</sequence>
<name>A0ABV4X197_9CYAN</name>
<organism evidence="1 2">
    <name type="scientific">Floridaenema aerugineum BLCC-F46</name>
    <dbReference type="NCBI Taxonomy" id="3153654"/>
    <lineage>
        <taxon>Bacteria</taxon>
        <taxon>Bacillati</taxon>
        <taxon>Cyanobacteriota</taxon>
        <taxon>Cyanophyceae</taxon>
        <taxon>Oscillatoriophycideae</taxon>
        <taxon>Aerosakkonematales</taxon>
        <taxon>Aerosakkonemataceae</taxon>
        <taxon>Floridanema</taxon>
        <taxon>Floridanema aerugineum</taxon>
    </lineage>
</organism>
<dbReference type="RefSeq" id="WP_413269689.1">
    <property type="nucleotide sequence ID" value="NZ_JBHFNQ010000053.1"/>
</dbReference>
<dbReference type="Proteomes" id="UP001576774">
    <property type="component" value="Unassembled WGS sequence"/>
</dbReference>
<accession>A0ABV4X197</accession>
<keyword evidence="2" id="KW-1185">Reference proteome</keyword>
<proteinExistence type="predicted"/>
<reference evidence="1 2" key="1">
    <citation type="submission" date="2024-09" db="EMBL/GenBank/DDBJ databases">
        <title>Floridaenema gen nov. (Aerosakkonemataceae, Aerosakkonematales ord. nov., Cyanobacteria) from benthic tropical and subtropical fresh waters, with the description of four new species.</title>
        <authorList>
            <person name="Moretto J.A."/>
            <person name="Berthold D.E."/>
            <person name="Lefler F.W."/>
            <person name="Huang I.-S."/>
            <person name="Laughinghouse H. IV."/>
        </authorList>
    </citation>
    <scope>NUCLEOTIDE SEQUENCE [LARGE SCALE GENOMIC DNA]</scope>
    <source>
        <strain evidence="1 2">BLCC-F46</strain>
    </source>
</reference>
<comment type="caution">
    <text evidence="1">The sequence shown here is derived from an EMBL/GenBank/DDBJ whole genome shotgun (WGS) entry which is preliminary data.</text>
</comment>
<dbReference type="CDD" id="cd22231">
    <property type="entry name" value="RHH_NikR_HicB-like"/>
    <property type="match status" value="1"/>
</dbReference>
<evidence type="ECO:0000313" key="2">
    <source>
        <dbReference type="Proteomes" id="UP001576774"/>
    </source>
</evidence>